<feature type="transmembrane region" description="Helical" evidence="1">
    <location>
        <begin position="32"/>
        <end position="51"/>
    </location>
</feature>
<dbReference type="InterPro" id="IPR008984">
    <property type="entry name" value="SMAD_FHA_dom_sf"/>
</dbReference>
<dbReference type="AlphaFoldDB" id="E1IAC3"/>
<sequence length="188" mass="20024">MPPTRIIIANMLALGMLGLSLVWLPTALVWQLLLPFGGGVSLGLWLGWAWVRPRSLVPVASKNGASPQSWEVVTERGLRRGPQATGPAYQLVIAAGQTWASHSLSERQCVIGSSPGCDIQLDHPQVADLHVRVSRVGHALSLVDLGSPQGTTLGPGGLRLSPHQPSALQVGDEFWLAGVVRCRLQLAD</sequence>
<keyword evidence="4" id="KW-1185">Reference proteome</keyword>
<name>E1IAC3_9CHLR</name>
<dbReference type="SUPFAM" id="SSF49879">
    <property type="entry name" value="SMAD/FHA domain"/>
    <property type="match status" value="1"/>
</dbReference>
<feature type="domain" description="FHA" evidence="2">
    <location>
        <begin position="109"/>
        <end position="175"/>
    </location>
</feature>
<evidence type="ECO:0000313" key="3">
    <source>
        <dbReference type="EMBL" id="EFO81877.1"/>
    </source>
</evidence>
<comment type="caution">
    <text evidence="3">The sequence shown here is derived from an EMBL/GenBank/DDBJ whole genome shotgun (WGS) entry which is preliminary data.</text>
</comment>
<dbReference type="EMBL" id="ADVR01000004">
    <property type="protein sequence ID" value="EFO81877.1"/>
    <property type="molecule type" value="Genomic_DNA"/>
</dbReference>
<evidence type="ECO:0000259" key="2">
    <source>
        <dbReference type="Pfam" id="PF00498"/>
    </source>
</evidence>
<keyword evidence="1" id="KW-0472">Membrane</keyword>
<dbReference type="CDD" id="cd00060">
    <property type="entry name" value="FHA"/>
    <property type="match status" value="1"/>
</dbReference>
<dbReference type="InterPro" id="IPR000253">
    <property type="entry name" value="FHA_dom"/>
</dbReference>
<evidence type="ECO:0000256" key="1">
    <source>
        <dbReference type="SAM" id="Phobius"/>
    </source>
</evidence>
<protein>
    <recommendedName>
        <fullName evidence="2">FHA domain-containing protein</fullName>
    </recommendedName>
</protein>
<dbReference type="OrthoDB" id="166948at2"/>
<accession>E1IAC3</accession>
<dbReference type="STRING" id="765420.OSCT_0274"/>
<proteinExistence type="predicted"/>
<dbReference type="HOGENOM" id="CLU_1439754_0_0_0"/>
<reference evidence="3 4" key="1">
    <citation type="journal article" date="2011" name="J. Bacteriol.">
        <title>Draft genome sequence of the anoxygenic filamentous phototrophic bacterium Oscillochloris trichoides subsp. DG-6.</title>
        <authorList>
            <person name="Kuznetsov B.B."/>
            <person name="Ivanovsky R.N."/>
            <person name="Keppen O.I."/>
            <person name="Sukhacheva M.V."/>
            <person name="Bumazhkin B.K."/>
            <person name="Patutina E.O."/>
            <person name="Beletsky A.V."/>
            <person name="Mardanov A.V."/>
            <person name="Baslerov R.V."/>
            <person name="Panteleeva A.N."/>
            <person name="Kolganova T.V."/>
            <person name="Ravin N.V."/>
            <person name="Skryabin K.G."/>
        </authorList>
    </citation>
    <scope>NUCLEOTIDE SEQUENCE [LARGE SCALE GENOMIC DNA]</scope>
    <source>
        <strain evidence="3 4">DG-6</strain>
    </source>
</reference>
<gene>
    <name evidence="3" type="ORF">OSCT_0274</name>
</gene>
<dbReference type="Proteomes" id="UP000054010">
    <property type="component" value="Unassembled WGS sequence"/>
</dbReference>
<feature type="transmembrane region" description="Helical" evidence="1">
    <location>
        <begin position="7"/>
        <end position="26"/>
    </location>
</feature>
<dbReference type="Gene3D" id="2.60.200.20">
    <property type="match status" value="1"/>
</dbReference>
<evidence type="ECO:0000313" key="4">
    <source>
        <dbReference type="Proteomes" id="UP000054010"/>
    </source>
</evidence>
<keyword evidence="1" id="KW-0812">Transmembrane</keyword>
<keyword evidence="1" id="KW-1133">Transmembrane helix</keyword>
<dbReference type="Pfam" id="PF00498">
    <property type="entry name" value="FHA"/>
    <property type="match status" value="1"/>
</dbReference>
<organism evidence="3 4">
    <name type="scientific">Oscillochloris trichoides DG-6</name>
    <dbReference type="NCBI Taxonomy" id="765420"/>
    <lineage>
        <taxon>Bacteria</taxon>
        <taxon>Bacillati</taxon>
        <taxon>Chloroflexota</taxon>
        <taxon>Chloroflexia</taxon>
        <taxon>Chloroflexales</taxon>
        <taxon>Chloroflexineae</taxon>
        <taxon>Oscillochloridaceae</taxon>
        <taxon>Oscillochloris</taxon>
    </lineage>
</organism>